<dbReference type="AlphaFoldDB" id="A0A0J9XBS3"/>
<evidence type="ECO:0000256" key="10">
    <source>
        <dbReference type="RuleBase" id="RU368028"/>
    </source>
</evidence>
<dbReference type="InterPro" id="IPR036873">
    <property type="entry name" value="Rhodanese-like_dom_sf"/>
</dbReference>
<dbReference type="GO" id="GO:0005737">
    <property type="term" value="C:cytoplasm"/>
    <property type="evidence" value="ECO:0007669"/>
    <property type="project" value="TreeGrafter"/>
</dbReference>
<dbReference type="GO" id="GO:0010971">
    <property type="term" value="P:positive regulation of G2/M transition of mitotic cell cycle"/>
    <property type="evidence" value="ECO:0007669"/>
    <property type="project" value="TreeGrafter"/>
</dbReference>
<evidence type="ECO:0000256" key="6">
    <source>
        <dbReference type="ARBA" id="ARBA00022912"/>
    </source>
</evidence>
<dbReference type="CDD" id="cd01530">
    <property type="entry name" value="Cdc25"/>
    <property type="match status" value="1"/>
</dbReference>
<dbReference type="OrthoDB" id="26523at2759"/>
<name>A0A0J9XBS3_GEOCN</name>
<comment type="similarity">
    <text evidence="1 10">Belongs to the MPI phosphatase family.</text>
</comment>
<dbReference type="GO" id="GO:0000086">
    <property type="term" value="P:G2/M transition of mitotic cell cycle"/>
    <property type="evidence" value="ECO:0007669"/>
    <property type="project" value="TreeGrafter"/>
</dbReference>
<evidence type="ECO:0000256" key="5">
    <source>
        <dbReference type="ARBA" id="ARBA00022801"/>
    </source>
</evidence>
<evidence type="ECO:0000313" key="13">
    <source>
        <dbReference type="EMBL" id="CDO54725.1"/>
    </source>
</evidence>
<dbReference type="Pfam" id="PF00581">
    <property type="entry name" value="Rhodanese"/>
    <property type="match status" value="1"/>
</dbReference>
<comment type="caution">
    <text evidence="13">The sequence shown here is derived from an EMBL/GenBank/DDBJ whole genome shotgun (WGS) entry which is preliminary data.</text>
</comment>
<protein>
    <recommendedName>
        <fullName evidence="9 10">M-phase inducer phosphatase</fullName>
        <ecNumber evidence="2 10">3.1.3.48</ecNumber>
    </recommendedName>
</protein>
<evidence type="ECO:0000256" key="2">
    <source>
        <dbReference type="ARBA" id="ARBA00013064"/>
    </source>
</evidence>
<evidence type="ECO:0000256" key="3">
    <source>
        <dbReference type="ARBA" id="ARBA00022618"/>
    </source>
</evidence>
<evidence type="ECO:0000313" key="14">
    <source>
        <dbReference type="Proteomes" id="UP000242525"/>
    </source>
</evidence>
<feature type="region of interest" description="Disordered" evidence="11">
    <location>
        <begin position="1"/>
        <end position="37"/>
    </location>
</feature>
<keyword evidence="4 10" id="KW-0498">Mitosis</keyword>
<dbReference type="PRINTS" id="PR00716">
    <property type="entry name" value="MPIPHPHTASE"/>
</dbReference>
<dbReference type="PANTHER" id="PTHR10828">
    <property type="entry name" value="M-PHASE INDUCER PHOSPHATASE DUAL SPECIFICITY PHOSPHATASE CDC25"/>
    <property type="match status" value="1"/>
</dbReference>
<evidence type="ECO:0000256" key="8">
    <source>
        <dbReference type="ARBA" id="ARBA00051722"/>
    </source>
</evidence>
<feature type="region of interest" description="Disordered" evidence="11">
    <location>
        <begin position="85"/>
        <end position="116"/>
    </location>
</feature>
<dbReference type="GO" id="GO:0110032">
    <property type="term" value="P:positive regulation of G2/MI transition of meiotic cell cycle"/>
    <property type="evidence" value="ECO:0007669"/>
    <property type="project" value="TreeGrafter"/>
</dbReference>
<dbReference type="FunFam" id="3.40.250.10:FF:000021">
    <property type="entry name" value="M-phase inducer phosphatase cdc-25.2"/>
    <property type="match status" value="1"/>
</dbReference>
<dbReference type="Proteomes" id="UP000242525">
    <property type="component" value="Unassembled WGS sequence"/>
</dbReference>
<dbReference type="InterPro" id="IPR001763">
    <property type="entry name" value="Rhodanese-like_dom"/>
</dbReference>
<gene>
    <name evidence="13" type="ORF">BN980_GECA08s03772g</name>
</gene>
<reference evidence="13" key="1">
    <citation type="submission" date="2014-03" db="EMBL/GenBank/DDBJ databases">
        <authorList>
            <person name="Casaregola S."/>
        </authorList>
    </citation>
    <scope>NUCLEOTIDE SEQUENCE [LARGE SCALE GENOMIC DNA]</scope>
    <source>
        <strain evidence="13">CLIB 918</strain>
    </source>
</reference>
<feature type="domain" description="Rhodanese" evidence="12">
    <location>
        <begin position="314"/>
        <end position="421"/>
    </location>
</feature>
<comment type="catalytic activity">
    <reaction evidence="8 10">
        <text>O-phospho-L-tyrosyl-[protein] + H2O = L-tyrosyl-[protein] + phosphate</text>
        <dbReference type="Rhea" id="RHEA:10684"/>
        <dbReference type="Rhea" id="RHEA-COMP:10136"/>
        <dbReference type="Rhea" id="RHEA-COMP:20101"/>
        <dbReference type="ChEBI" id="CHEBI:15377"/>
        <dbReference type="ChEBI" id="CHEBI:43474"/>
        <dbReference type="ChEBI" id="CHEBI:46858"/>
        <dbReference type="ChEBI" id="CHEBI:61978"/>
        <dbReference type="EC" id="3.1.3.48"/>
    </reaction>
</comment>
<evidence type="ECO:0000256" key="11">
    <source>
        <dbReference type="SAM" id="MobiDB-lite"/>
    </source>
</evidence>
<evidence type="ECO:0000259" key="12">
    <source>
        <dbReference type="PROSITE" id="PS50206"/>
    </source>
</evidence>
<feature type="compositionally biased region" description="Low complexity" evidence="11">
    <location>
        <begin position="89"/>
        <end position="103"/>
    </location>
</feature>
<dbReference type="PROSITE" id="PS50206">
    <property type="entry name" value="RHODANESE_3"/>
    <property type="match status" value="1"/>
</dbReference>
<keyword evidence="6 10" id="KW-0904">Protein phosphatase</keyword>
<dbReference type="GO" id="GO:0004725">
    <property type="term" value="F:protein tyrosine phosphatase activity"/>
    <property type="evidence" value="ECO:0007669"/>
    <property type="project" value="UniProtKB-UniRule"/>
</dbReference>
<keyword evidence="14" id="KW-1185">Reference proteome</keyword>
<feature type="region of interest" description="Disordered" evidence="11">
    <location>
        <begin position="496"/>
        <end position="535"/>
    </location>
</feature>
<dbReference type="STRING" id="1173061.A0A0J9XBS3"/>
<proteinExistence type="inferred from homology"/>
<dbReference type="SUPFAM" id="SSF52821">
    <property type="entry name" value="Rhodanese/Cell cycle control phosphatase"/>
    <property type="match status" value="1"/>
</dbReference>
<dbReference type="SMART" id="SM00450">
    <property type="entry name" value="RHOD"/>
    <property type="match status" value="1"/>
</dbReference>
<dbReference type="Gene3D" id="3.40.250.10">
    <property type="entry name" value="Rhodanese-like domain"/>
    <property type="match status" value="1"/>
</dbReference>
<comment type="function">
    <text evidence="10">Tyrosine protein phosphatase which functions as a dosage-dependent inducer of mitotic progression.</text>
</comment>
<keyword evidence="7 10" id="KW-0131">Cell cycle</keyword>
<keyword evidence="5 10" id="KW-0378">Hydrolase</keyword>
<organism evidence="13 14">
    <name type="scientific">Geotrichum candidum</name>
    <name type="common">Oospora lactis</name>
    <name type="synonym">Dipodascus geotrichum</name>
    <dbReference type="NCBI Taxonomy" id="1173061"/>
    <lineage>
        <taxon>Eukaryota</taxon>
        <taxon>Fungi</taxon>
        <taxon>Dikarya</taxon>
        <taxon>Ascomycota</taxon>
        <taxon>Saccharomycotina</taxon>
        <taxon>Dipodascomycetes</taxon>
        <taxon>Dipodascales</taxon>
        <taxon>Dipodascaceae</taxon>
        <taxon>Geotrichum</taxon>
    </lineage>
</organism>
<keyword evidence="3 10" id="KW-0132">Cell division</keyword>
<evidence type="ECO:0000256" key="4">
    <source>
        <dbReference type="ARBA" id="ARBA00022776"/>
    </source>
</evidence>
<dbReference type="GO" id="GO:0005634">
    <property type="term" value="C:nucleus"/>
    <property type="evidence" value="ECO:0007669"/>
    <property type="project" value="TreeGrafter"/>
</dbReference>
<accession>A0A0J9XBS3</accession>
<dbReference type="InterPro" id="IPR000751">
    <property type="entry name" value="MPI_Phosphatase"/>
</dbReference>
<evidence type="ECO:0000256" key="9">
    <source>
        <dbReference type="ARBA" id="ARBA00067190"/>
    </source>
</evidence>
<dbReference type="PANTHER" id="PTHR10828:SF17">
    <property type="entry name" value="PROTEIN-TYROSINE-PHOSPHATASE"/>
    <property type="match status" value="1"/>
</dbReference>
<evidence type="ECO:0000256" key="7">
    <source>
        <dbReference type="ARBA" id="ARBA00023306"/>
    </source>
</evidence>
<feature type="compositionally biased region" description="Acidic residues" evidence="11">
    <location>
        <begin position="513"/>
        <end position="522"/>
    </location>
</feature>
<evidence type="ECO:0000256" key="1">
    <source>
        <dbReference type="ARBA" id="ARBA00011065"/>
    </source>
</evidence>
<sequence>MTLSSPLHHVSNPPMTPLHPSGQEHAGNGHSKPFHFDLYKASPNKIPSFSPGYPKQRHPTFKRPANHRIIIPDLQPPLPHKIPYFNLHSNSTSPSSASSLSCNDSEDMDMDSDTTGSMFSDADEDDLFSKTPDLKPFASTPFTFSCASSIDSYFTKTSNVPIKHSPTTRMESLPINALQSITLNKPELKCSLNSNNKRTSPNSRLACRALAPVKSRSSWDVSSLPPNLIHYPKVRRTFSVFQAPKEVVNPSPEKKSPVTATVAGAAQPGMHEEQISLLGQKDCPLKSFTVDQDAIRRIDRTTLCEILDGQHRNLYDRHIIVDCRFEYEYEGGHIAGAVNINTKERLQEALIANAPTTSGERTLLVFHCEYSAHRGPRMAMQLRQLDREANMNRYPLLHYPDIVILDGGYSQFFAGHATRCFPQQYVAMKDNEDACEREMDRFRHTMKTKKKKAVGRSQTFTFGSNAPAVGSFMVSPVAVTRSRSALFSQPPTKKLSLHVSSESDDETAKALAEEAENDDSSFEFESTTPKQPMFGRRRLAGFPKLSQCSLF</sequence>
<dbReference type="EC" id="3.1.3.48" evidence="2 10"/>
<dbReference type="GO" id="GO:0051301">
    <property type="term" value="P:cell division"/>
    <property type="evidence" value="ECO:0007669"/>
    <property type="project" value="UniProtKB-UniRule"/>
</dbReference>
<dbReference type="EMBL" id="CCBN010000008">
    <property type="protein sequence ID" value="CDO54725.1"/>
    <property type="molecule type" value="Genomic_DNA"/>
</dbReference>